<feature type="transmembrane region" description="Helical" evidence="6">
    <location>
        <begin position="38"/>
        <end position="60"/>
    </location>
</feature>
<dbReference type="EMBL" id="QWDC01000002">
    <property type="protein sequence ID" value="RFZ92416.1"/>
    <property type="molecule type" value="Genomic_DNA"/>
</dbReference>
<dbReference type="Pfam" id="PF00892">
    <property type="entry name" value="EamA"/>
    <property type="match status" value="2"/>
</dbReference>
<evidence type="ECO:0000256" key="3">
    <source>
        <dbReference type="ARBA" id="ARBA00022692"/>
    </source>
</evidence>
<feature type="transmembrane region" description="Helical" evidence="6">
    <location>
        <begin position="163"/>
        <end position="182"/>
    </location>
</feature>
<organism evidence="8 9">
    <name type="scientific">Mucilaginibacter conchicola</name>
    <dbReference type="NCBI Taxonomy" id="2303333"/>
    <lineage>
        <taxon>Bacteria</taxon>
        <taxon>Pseudomonadati</taxon>
        <taxon>Bacteroidota</taxon>
        <taxon>Sphingobacteriia</taxon>
        <taxon>Sphingobacteriales</taxon>
        <taxon>Sphingobacteriaceae</taxon>
        <taxon>Mucilaginibacter</taxon>
    </lineage>
</organism>
<dbReference type="PANTHER" id="PTHR32322:SF2">
    <property type="entry name" value="EAMA DOMAIN-CONTAINING PROTEIN"/>
    <property type="match status" value="1"/>
</dbReference>
<feature type="transmembrane region" description="Helical" evidence="6">
    <location>
        <begin position="100"/>
        <end position="117"/>
    </location>
</feature>
<evidence type="ECO:0000313" key="9">
    <source>
        <dbReference type="Proteomes" id="UP000264217"/>
    </source>
</evidence>
<comment type="caution">
    <text evidence="8">The sequence shown here is derived from an EMBL/GenBank/DDBJ whole genome shotgun (WGS) entry which is preliminary data.</text>
</comment>
<dbReference type="SUPFAM" id="SSF103481">
    <property type="entry name" value="Multidrug resistance efflux transporter EmrE"/>
    <property type="match status" value="2"/>
</dbReference>
<feature type="transmembrane region" description="Helical" evidence="6">
    <location>
        <begin position="129"/>
        <end position="151"/>
    </location>
</feature>
<feature type="transmembrane region" description="Helical" evidence="6">
    <location>
        <begin position="12"/>
        <end position="32"/>
    </location>
</feature>
<reference evidence="8 9" key="1">
    <citation type="submission" date="2018-08" db="EMBL/GenBank/DDBJ databases">
        <title>Mucilaginibacter sp. MYSH2.</title>
        <authorList>
            <person name="Seo T."/>
        </authorList>
    </citation>
    <scope>NUCLEOTIDE SEQUENCE [LARGE SCALE GENOMIC DNA]</scope>
    <source>
        <strain evidence="8 9">MYSH2</strain>
    </source>
</reference>
<sequence length="331" mass="35704">MNTITQKAPSTFLVIVAFATVYVVWGSTYFFIQMAIHGIPAMLMGAIRFIAAGALMLAWCKFKGDKLWVKRDVINAAVSGILLLAVGNGIVIWVEQALPSAMVAIMVSVNPIWFVVLDKRNWRENLKSTATVSGLVIGFAGVLLLFGEQLMGSFSGPQDSAKLIGMILLVVGPIGWASGSLFSKYKGSSSPSRVTVAWQMLIAGFVFLPAAAAHGEFAKFDAAQVPAQAWFALLYLILFGSIAAFTAYVWLLSVRPATQVSTHAYVNPVIAVLLGVLFANEHISWLQAGGLFIILISVLLINLAKYKKPAAVPKSPKEEKLDLNNLKCEAI</sequence>
<feature type="transmembrane region" description="Helical" evidence="6">
    <location>
        <begin position="194"/>
        <end position="215"/>
    </location>
</feature>
<evidence type="ECO:0000256" key="6">
    <source>
        <dbReference type="SAM" id="Phobius"/>
    </source>
</evidence>
<evidence type="ECO:0000313" key="8">
    <source>
        <dbReference type="EMBL" id="RFZ92416.1"/>
    </source>
</evidence>
<evidence type="ECO:0000256" key="2">
    <source>
        <dbReference type="ARBA" id="ARBA00007362"/>
    </source>
</evidence>
<feature type="domain" description="EamA" evidence="7">
    <location>
        <begin position="164"/>
        <end position="302"/>
    </location>
</feature>
<comment type="similarity">
    <text evidence="2">Belongs to the EamA transporter family.</text>
</comment>
<name>A0A372NT33_9SPHI</name>
<feature type="domain" description="EamA" evidence="7">
    <location>
        <begin position="15"/>
        <end position="146"/>
    </location>
</feature>
<dbReference type="Proteomes" id="UP000264217">
    <property type="component" value="Unassembled WGS sequence"/>
</dbReference>
<feature type="transmembrane region" description="Helical" evidence="6">
    <location>
        <begin position="72"/>
        <end position="94"/>
    </location>
</feature>
<protein>
    <submittedName>
        <fullName evidence="8">EamA family transporter</fullName>
    </submittedName>
</protein>
<keyword evidence="9" id="KW-1185">Reference proteome</keyword>
<dbReference type="PANTHER" id="PTHR32322">
    <property type="entry name" value="INNER MEMBRANE TRANSPORTER"/>
    <property type="match status" value="1"/>
</dbReference>
<feature type="transmembrane region" description="Helical" evidence="6">
    <location>
        <begin position="263"/>
        <end position="279"/>
    </location>
</feature>
<comment type="subcellular location">
    <subcellularLocation>
        <location evidence="1">Membrane</location>
        <topology evidence="1">Multi-pass membrane protein</topology>
    </subcellularLocation>
</comment>
<accession>A0A372NT33</accession>
<keyword evidence="3 6" id="KW-0812">Transmembrane</keyword>
<feature type="transmembrane region" description="Helical" evidence="6">
    <location>
        <begin position="285"/>
        <end position="304"/>
    </location>
</feature>
<keyword evidence="4 6" id="KW-1133">Transmembrane helix</keyword>
<evidence type="ECO:0000259" key="7">
    <source>
        <dbReference type="Pfam" id="PF00892"/>
    </source>
</evidence>
<dbReference type="InterPro" id="IPR050638">
    <property type="entry name" value="AA-Vitamin_Transporters"/>
</dbReference>
<proteinExistence type="inferred from homology"/>
<feature type="transmembrane region" description="Helical" evidence="6">
    <location>
        <begin position="227"/>
        <end position="251"/>
    </location>
</feature>
<gene>
    <name evidence="8" type="ORF">D0C36_13390</name>
</gene>
<evidence type="ECO:0000256" key="1">
    <source>
        <dbReference type="ARBA" id="ARBA00004141"/>
    </source>
</evidence>
<dbReference type="InterPro" id="IPR037185">
    <property type="entry name" value="EmrE-like"/>
</dbReference>
<dbReference type="InterPro" id="IPR000620">
    <property type="entry name" value="EamA_dom"/>
</dbReference>
<dbReference type="RefSeq" id="WP_117392126.1">
    <property type="nucleotide sequence ID" value="NZ_QWDC01000002.1"/>
</dbReference>
<keyword evidence="5 6" id="KW-0472">Membrane</keyword>
<dbReference type="Gene3D" id="1.10.3730.20">
    <property type="match status" value="1"/>
</dbReference>
<dbReference type="GO" id="GO:0016020">
    <property type="term" value="C:membrane"/>
    <property type="evidence" value="ECO:0007669"/>
    <property type="project" value="UniProtKB-SubCell"/>
</dbReference>
<dbReference type="AlphaFoldDB" id="A0A372NT33"/>
<evidence type="ECO:0000256" key="4">
    <source>
        <dbReference type="ARBA" id="ARBA00022989"/>
    </source>
</evidence>
<dbReference type="OrthoDB" id="9812547at2"/>
<evidence type="ECO:0000256" key="5">
    <source>
        <dbReference type="ARBA" id="ARBA00023136"/>
    </source>
</evidence>